<dbReference type="EMBL" id="LR796666">
    <property type="protein sequence ID" value="CAB4158113.1"/>
    <property type="molecule type" value="Genomic_DNA"/>
</dbReference>
<protein>
    <submittedName>
        <fullName evidence="1">Uncharacterized protein</fullName>
    </submittedName>
</protein>
<proteinExistence type="predicted"/>
<reference evidence="1" key="1">
    <citation type="submission" date="2020-04" db="EMBL/GenBank/DDBJ databases">
        <authorList>
            <person name="Chiriac C."/>
            <person name="Salcher M."/>
            <person name="Ghai R."/>
            <person name="Kavagutti S V."/>
        </authorList>
    </citation>
    <scope>NUCLEOTIDE SEQUENCE</scope>
</reference>
<evidence type="ECO:0000313" key="2">
    <source>
        <dbReference type="EMBL" id="CAB4158113.1"/>
    </source>
</evidence>
<organism evidence="1">
    <name type="scientific">uncultured Caudovirales phage</name>
    <dbReference type="NCBI Taxonomy" id="2100421"/>
    <lineage>
        <taxon>Viruses</taxon>
        <taxon>Duplodnaviria</taxon>
        <taxon>Heunggongvirae</taxon>
        <taxon>Uroviricota</taxon>
        <taxon>Caudoviricetes</taxon>
        <taxon>Peduoviridae</taxon>
        <taxon>Maltschvirus</taxon>
        <taxon>Maltschvirus maltsch</taxon>
    </lineage>
</organism>
<evidence type="ECO:0000313" key="1">
    <source>
        <dbReference type="EMBL" id="CAB4146933.1"/>
    </source>
</evidence>
<sequence length="164" mass="17300">MALQLFEIAEFTVSNPVTSVTFSAIPQGYSDLKLLTSTRNSSTTPEEVLTFNGSSTGFSDIVLYSYNGLVGSNNSTPIRATSNMSAQTADAFSHTEYYIPNYALGAHKTVVSDSTSVNNDTGNGFIFITAGLWANTAAITSVTVTSGGSGFFVPNSLFTLYGVL</sequence>
<dbReference type="EMBL" id="LR796484">
    <property type="protein sequence ID" value="CAB4146933.1"/>
    <property type="molecule type" value="Genomic_DNA"/>
</dbReference>
<accession>A0A6J5MND8</accession>
<name>A0A6J5MND8_9CAUD</name>
<gene>
    <name evidence="1" type="ORF">UFOVP429_3</name>
    <name evidence="2" type="ORF">UFOVP696_10</name>
</gene>